<dbReference type="Proteomes" id="UP000075902">
    <property type="component" value="Unassembled WGS sequence"/>
</dbReference>
<evidence type="ECO:0008006" key="4">
    <source>
        <dbReference type="Google" id="ProtNLM"/>
    </source>
</evidence>
<evidence type="ECO:0000313" key="2">
    <source>
        <dbReference type="EnsemblMetazoa" id="AMEC017911-PA"/>
    </source>
</evidence>
<feature type="chain" id="PRO_5008138059" description="Secreted protein" evidence="1">
    <location>
        <begin position="21"/>
        <end position="113"/>
    </location>
</feature>
<accession>A0A182UCI4</accession>
<keyword evidence="1" id="KW-0732">Signal</keyword>
<keyword evidence="3" id="KW-1185">Reference proteome</keyword>
<sequence>MLLLLLLLLLPPLLLRPAAAPKHQLQRVATATLHISTNRYPWRSPAAHAWPEISTCVTTPSGCTWNPSWPIGLRRKLSSSAPHPFVTARSRSITSSCSSRSPVSRMFSVTHSP</sequence>
<dbReference type="VEuPathDB" id="VectorBase:AMEC017911"/>
<name>A0A182UCI4_9DIPT</name>
<proteinExistence type="predicted"/>
<evidence type="ECO:0000313" key="3">
    <source>
        <dbReference type="Proteomes" id="UP000075902"/>
    </source>
</evidence>
<feature type="signal peptide" evidence="1">
    <location>
        <begin position="1"/>
        <end position="20"/>
    </location>
</feature>
<reference evidence="2" key="2">
    <citation type="submission" date="2020-05" db="UniProtKB">
        <authorList>
            <consortium name="EnsemblMetazoa"/>
        </authorList>
    </citation>
    <scope>IDENTIFICATION</scope>
    <source>
        <strain evidence="2">CM1001059</strain>
    </source>
</reference>
<dbReference type="AlphaFoldDB" id="A0A182UCI4"/>
<reference evidence="3" key="1">
    <citation type="submission" date="2014-01" db="EMBL/GenBank/DDBJ databases">
        <title>The Genome Sequence of Anopheles melas CM1001059_A (V2).</title>
        <authorList>
            <consortium name="The Broad Institute Genomics Platform"/>
            <person name="Neafsey D.E."/>
            <person name="Besansky N."/>
            <person name="Howell P."/>
            <person name="Walton C."/>
            <person name="Young S.K."/>
            <person name="Zeng Q."/>
            <person name="Gargeya S."/>
            <person name="Fitzgerald M."/>
            <person name="Haas B."/>
            <person name="Abouelleil A."/>
            <person name="Allen A.W."/>
            <person name="Alvarado L."/>
            <person name="Arachchi H.M."/>
            <person name="Berlin A.M."/>
            <person name="Chapman S.B."/>
            <person name="Gainer-Dewar J."/>
            <person name="Goldberg J."/>
            <person name="Griggs A."/>
            <person name="Gujja S."/>
            <person name="Hansen M."/>
            <person name="Howarth C."/>
            <person name="Imamovic A."/>
            <person name="Ireland A."/>
            <person name="Larimer J."/>
            <person name="McCowan C."/>
            <person name="Murphy C."/>
            <person name="Pearson M."/>
            <person name="Poon T.W."/>
            <person name="Priest M."/>
            <person name="Roberts A."/>
            <person name="Saif S."/>
            <person name="Shea T."/>
            <person name="Sisk P."/>
            <person name="Sykes S."/>
            <person name="Wortman J."/>
            <person name="Nusbaum C."/>
            <person name="Birren B."/>
        </authorList>
    </citation>
    <scope>NUCLEOTIDE SEQUENCE [LARGE SCALE GENOMIC DNA]</scope>
    <source>
        <strain evidence="3">CM1001059</strain>
    </source>
</reference>
<organism evidence="2 3">
    <name type="scientific">Anopheles melas</name>
    <dbReference type="NCBI Taxonomy" id="34690"/>
    <lineage>
        <taxon>Eukaryota</taxon>
        <taxon>Metazoa</taxon>
        <taxon>Ecdysozoa</taxon>
        <taxon>Arthropoda</taxon>
        <taxon>Hexapoda</taxon>
        <taxon>Insecta</taxon>
        <taxon>Pterygota</taxon>
        <taxon>Neoptera</taxon>
        <taxon>Endopterygota</taxon>
        <taxon>Diptera</taxon>
        <taxon>Nematocera</taxon>
        <taxon>Culicoidea</taxon>
        <taxon>Culicidae</taxon>
        <taxon>Anophelinae</taxon>
        <taxon>Anopheles</taxon>
    </lineage>
</organism>
<evidence type="ECO:0000256" key="1">
    <source>
        <dbReference type="SAM" id="SignalP"/>
    </source>
</evidence>
<dbReference type="EnsemblMetazoa" id="AMEC017911-RA">
    <property type="protein sequence ID" value="AMEC017911-PA"/>
    <property type="gene ID" value="AMEC017911"/>
</dbReference>
<protein>
    <recommendedName>
        <fullName evidence="4">Secreted protein</fullName>
    </recommendedName>
</protein>